<dbReference type="eggNOG" id="ENOG502QVMS">
    <property type="taxonomic scope" value="Eukaryota"/>
</dbReference>
<dbReference type="Proteomes" id="UP000016922">
    <property type="component" value="Unassembled WGS sequence"/>
</dbReference>
<evidence type="ECO:0000256" key="1">
    <source>
        <dbReference type="SAM" id="MobiDB-lite"/>
    </source>
</evidence>
<dbReference type="STRING" id="1116229.S3DSU8"/>
<protein>
    <recommendedName>
        <fullName evidence="4">Eukaryotic mitochondrial regulator protein-domain-containing protein</fullName>
    </recommendedName>
</protein>
<dbReference type="OMA" id="KGTGWRY"/>
<gene>
    <name evidence="2" type="ORF">GLAREA_10746</name>
</gene>
<organism evidence="2 3">
    <name type="scientific">Glarea lozoyensis (strain ATCC 20868 / MF5171)</name>
    <dbReference type="NCBI Taxonomy" id="1116229"/>
    <lineage>
        <taxon>Eukaryota</taxon>
        <taxon>Fungi</taxon>
        <taxon>Dikarya</taxon>
        <taxon>Ascomycota</taxon>
        <taxon>Pezizomycotina</taxon>
        <taxon>Leotiomycetes</taxon>
        <taxon>Helotiales</taxon>
        <taxon>Helotiaceae</taxon>
        <taxon>Glarea</taxon>
    </lineage>
</organism>
<dbReference type="InterPro" id="IPR021036">
    <property type="entry name" value="Ribosomal_mS45"/>
</dbReference>
<dbReference type="AlphaFoldDB" id="S3DSU8"/>
<reference evidence="2 3" key="1">
    <citation type="journal article" date="2013" name="BMC Genomics">
        <title>Genomics-driven discovery of the pneumocandin biosynthetic gene cluster in the fungus Glarea lozoyensis.</title>
        <authorList>
            <person name="Chen L."/>
            <person name="Yue Q."/>
            <person name="Zhang X."/>
            <person name="Xiang M."/>
            <person name="Wang C."/>
            <person name="Li S."/>
            <person name="Che Y."/>
            <person name="Ortiz-Lopez F.J."/>
            <person name="Bills G.F."/>
            <person name="Liu X."/>
            <person name="An Z."/>
        </authorList>
    </citation>
    <scope>NUCLEOTIDE SEQUENCE [LARGE SCALE GENOMIC DNA]</scope>
    <source>
        <strain evidence="3">ATCC 20868 / MF5171</strain>
    </source>
</reference>
<dbReference type="PANTHER" id="PTHR28158:SF1">
    <property type="entry name" value="SMALL RIBOSOMAL SUBUNIT PROTEIN MS45"/>
    <property type="match status" value="1"/>
</dbReference>
<proteinExistence type="predicted"/>
<evidence type="ECO:0008006" key="4">
    <source>
        <dbReference type="Google" id="ProtNLM"/>
    </source>
</evidence>
<dbReference type="PANTHER" id="PTHR28158">
    <property type="entry name" value="37S RIBOSOMAL PROTEIN S35, MITOCHONDRIAL"/>
    <property type="match status" value="1"/>
</dbReference>
<evidence type="ECO:0000313" key="2">
    <source>
        <dbReference type="EMBL" id="EPE35051.1"/>
    </source>
</evidence>
<keyword evidence="3" id="KW-1185">Reference proteome</keyword>
<dbReference type="RefSeq" id="XP_008078038.1">
    <property type="nucleotide sequence ID" value="XM_008079847.1"/>
</dbReference>
<name>S3DSU8_GLAL2</name>
<dbReference type="HOGENOM" id="CLU_049223_1_0_1"/>
<dbReference type="GO" id="GO:0005763">
    <property type="term" value="C:mitochondrial small ribosomal subunit"/>
    <property type="evidence" value="ECO:0007669"/>
    <property type="project" value="TreeGrafter"/>
</dbReference>
<dbReference type="OrthoDB" id="10052321at2759"/>
<evidence type="ECO:0000313" key="3">
    <source>
        <dbReference type="Proteomes" id="UP000016922"/>
    </source>
</evidence>
<accession>S3DSU8</accession>
<dbReference type="EMBL" id="KE145355">
    <property type="protein sequence ID" value="EPE35051.1"/>
    <property type="molecule type" value="Genomic_DNA"/>
</dbReference>
<feature type="compositionally biased region" description="Basic and acidic residues" evidence="1">
    <location>
        <begin position="90"/>
        <end position="107"/>
    </location>
</feature>
<dbReference type="GeneID" id="19469792"/>
<dbReference type="GO" id="GO:0032543">
    <property type="term" value="P:mitochondrial translation"/>
    <property type="evidence" value="ECO:0007669"/>
    <property type="project" value="TreeGrafter"/>
</dbReference>
<sequence length="406" mass="45991">MPPSLACSSSTLSCAKQLCKATASSTSSRSFSTTPRTQQRTTRARRALYRWLATVGDNFRNPLPGSTNYLGAYNAQGKLKRVVEAEYKKANDKKMDKGNRDIPKDPSEALPPESARDRTPFPISRSFISQSVLSEEFRDEIWFRIMKQGKSVREVSVDMGVEMSRVGAVVRLKEVELEWKRIGKPLATPYAKAVMSMLPKTGFAEDAASERSLPERKLFSKPKRLMSDEERKKLRAANREQRAIEARGIEGRNFARHESINDLPVHSKTGQQIFHPTSESRQFTRADAAKVFDERLLPADDRIPHPEMVVRQRELVEGLSDEERMEKAQLRAAKAESKRLAEVAKQVAKDSKTKRVETPRWEFRFTEANVEDAGKTGRGHKGVGWRYGVPLYDRNKGLVKIPQSVE</sequence>
<dbReference type="Pfam" id="PF12298">
    <property type="entry name" value="Bot1p"/>
    <property type="match status" value="1"/>
</dbReference>
<feature type="region of interest" description="Disordered" evidence="1">
    <location>
        <begin position="90"/>
        <end position="121"/>
    </location>
</feature>
<dbReference type="KEGG" id="glz:GLAREA_10746"/>
<dbReference type="GO" id="GO:0003735">
    <property type="term" value="F:structural constituent of ribosome"/>
    <property type="evidence" value="ECO:0007669"/>
    <property type="project" value="TreeGrafter"/>
</dbReference>